<evidence type="ECO:0000256" key="4">
    <source>
        <dbReference type="ARBA" id="ARBA00022679"/>
    </source>
</evidence>
<evidence type="ECO:0000256" key="10">
    <source>
        <dbReference type="HAMAP-Rule" id="MF_03152"/>
    </source>
</evidence>
<feature type="domain" description="SAM-dependent methyltransferase TRM5/TYW2-type" evidence="12">
    <location>
        <begin position="156"/>
        <end position="506"/>
    </location>
</feature>
<dbReference type="InterPro" id="IPR029063">
    <property type="entry name" value="SAM-dependent_MTases_sf"/>
</dbReference>
<keyword evidence="6 10" id="KW-0819">tRNA processing</keyword>
<dbReference type="InterPro" id="IPR030382">
    <property type="entry name" value="MeTrfase_TRM5/TYW2"/>
</dbReference>
<comment type="similarity">
    <text evidence="1">Belongs to the class I-like SAM-binding methyltransferase superfamily. TRM5/TYW2 family.</text>
</comment>
<dbReference type="Pfam" id="PF02475">
    <property type="entry name" value="TRM5-TYW2_MTfase"/>
    <property type="match status" value="1"/>
</dbReference>
<comment type="similarity">
    <text evidence="10">Belongs to the TRM5 / TYW2 family.</text>
</comment>
<gene>
    <name evidence="10" type="primary">TRM5</name>
    <name evidence="13" type="ORF">FFLO_01177</name>
</gene>
<evidence type="ECO:0000313" key="14">
    <source>
        <dbReference type="Proteomes" id="UP000812966"/>
    </source>
</evidence>
<comment type="subcellular location">
    <subcellularLocation>
        <location evidence="10">Mitochondrion matrix</location>
    </subcellularLocation>
    <subcellularLocation>
        <location evidence="10">Nucleus</location>
    </subcellularLocation>
    <subcellularLocation>
        <location evidence="10">Cytoplasm</location>
    </subcellularLocation>
    <text evidence="10">Predominantly in the mitochondria and in the nucleus.</text>
</comment>
<dbReference type="GO" id="GO:0052906">
    <property type="term" value="F:tRNA (guanine(37)-N1)-methyltransferase activity"/>
    <property type="evidence" value="ECO:0007669"/>
    <property type="project" value="UniProtKB-UniRule"/>
</dbReference>
<dbReference type="PANTHER" id="PTHR23245">
    <property type="entry name" value="TRNA METHYLTRANSFERASE"/>
    <property type="match status" value="1"/>
</dbReference>
<sequence length="511" mass="58140">MLRAAARYLKRINKTDLPSSPIMSLRNIEQIPAPIHRGMTQLDRGAFVAQFSRLSVKVKNQDVGKVTKAKEMQPHILSIPRLRSVEPDPESSDLRLVLLRYEEETQLPDPFKTFITPFSHGYQKYSATLDYDHWNAGEILDAVLPEELMEESPTSYTQTGHIAHMNLRDEYLPYRYVIGQVMLDKNPGIRTVVNKLDSIDSEFRVFKMEVLAGDDDFIAEMRESDCKFTFDFSKVYWNSRLGHEHERLVDQFEPGQVVADVMAGVGPFAVPAAKKRCLVLGNDLNPESTRWMEKNRVDNRVQEALRVSTLDGREFIQSAPLQMWKKPFDPLPPPRPSLRQQEKEARRKREAAKRAKESGVVPDVTEQFESLKVGESSVSSMIASSSDPIPEGETPASEPTARTISHFVMNLPGSALEFLDAYNGCYKPLLAEPDFPGIEAIEMPYIHVHCFSKEAEGEPATNDICKRASETLRYEITPQSEGFKLHYVRKVAPNKDMYCITFRLPKEVAFR</sequence>
<evidence type="ECO:0000256" key="2">
    <source>
        <dbReference type="ARBA" id="ARBA00022490"/>
    </source>
</evidence>
<dbReference type="Pfam" id="PF25133">
    <property type="entry name" value="TYW2_N_2"/>
    <property type="match status" value="1"/>
</dbReference>
<feature type="compositionally biased region" description="Basic and acidic residues" evidence="11">
    <location>
        <begin position="340"/>
        <end position="357"/>
    </location>
</feature>
<dbReference type="Proteomes" id="UP000812966">
    <property type="component" value="Unassembled WGS sequence"/>
</dbReference>
<name>A0A8K0JR39_9TREE</name>
<comment type="caution">
    <text evidence="13">The sequence shown here is derived from an EMBL/GenBank/DDBJ whole genome shotgun (WGS) entry which is preliminary data.</text>
</comment>
<evidence type="ECO:0000256" key="7">
    <source>
        <dbReference type="ARBA" id="ARBA00023128"/>
    </source>
</evidence>
<keyword evidence="5 10" id="KW-0949">S-adenosyl-L-methionine</keyword>
<dbReference type="HAMAP" id="MF_03152">
    <property type="entry name" value="TRM5"/>
    <property type="match status" value="1"/>
</dbReference>
<dbReference type="GO" id="GO:0005759">
    <property type="term" value="C:mitochondrial matrix"/>
    <property type="evidence" value="ECO:0007669"/>
    <property type="project" value="UniProtKB-SubCell"/>
</dbReference>
<feature type="binding site" evidence="10">
    <location>
        <begin position="311"/>
        <end position="312"/>
    </location>
    <ligand>
        <name>S-adenosyl-L-methionine</name>
        <dbReference type="ChEBI" id="CHEBI:59789"/>
    </ligand>
</feature>
<dbReference type="InterPro" id="IPR056744">
    <property type="entry name" value="TRM5/TYW2-like_N"/>
</dbReference>
<evidence type="ECO:0000256" key="3">
    <source>
        <dbReference type="ARBA" id="ARBA00022603"/>
    </source>
</evidence>
<dbReference type="InterPro" id="IPR025792">
    <property type="entry name" value="tRNA_Gua_MeTrfase_euk"/>
</dbReference>
<feature type="region of interest" description="Disordered" evidence="11">
    <location>
        <begin position="325"/>
        <end position="361"/>
    </location>
</feature>
<evidence type="ECO:0000256" key="6">
    <source>
        <dbReference type="ARBA" id="ARBA00022694"/>
    </source>
</evidence>
<dbReference type="GO" id="GO:0002939">
    <property type="term" value="P:tRNA N1-guanine methylation"/>
    <property type="evidence" value="ECO:0007669"/>
    <property type="project" value="TreeGrafter"/>
</dbReference>
<keyword evidence="8 10" id="KW-0539">Nucleus</keyword>
<dbReference type="PANTHER" id="PTHR23245:SF36">
    <property type="entry name" value="TRNA (GUANINE(37)-N1)-METHYLTRANSFERASE"/>
    <property type="match status" value="1"/>
</dbReference>
<keyword evidence="7 10" id="KW-0496">Mitochondrion</keyword>
<dbReference type="InterPro" id="IPR056743">
    <property type="entry name" value="TRM5-TYW2-like_MTfase"/>
</dbReference>
<keyword evidence="14" id="KW-1185">Reference proteome</keyword>
<proteinExistence type="inferred from homology"/>
<reference evidence="13" key="1">
    <citation type="submission" date="2020-04" db="EMBL/GenBank/DDBJ databases">
        <title>Analysis of mating type loci in Filobasidium floriforme.</title>
        <authorList>
            <person name="Nowrousian M."/>
        </authorList>
    </citation>
    <scope>NUCLEOTIDE SEQUENCE</scope>
    <source>
        <strain evidence="13">CBS 6242</strain>
    </source>
</reference>
<feature type="binding site" evidence="10">
    <location>
        <position position="245"/>
    </location>
    <ligand>
        <name>S-adenosyl-L-methionine</name>
        <dbReference type="ChEBI" id="CHEBI:59789"/>
    </ligand>
</feature>
<dbReference type="SUPFAM" id="SSF53335">
    <property type="entry name" value="S-adenosyl-L-methionine-dependent methyltransferases"/>
    <property type="match status" value="1"/>
</dbReference>
<dbReference type="EC" id="2.1.1.228" evidence="10"/>
<evidence type="ECO:0000256" key="5">
    <source>
        <dbReference type="ARBA" id="ARBA00022691"/>
    </source>
</evidence>
<comment type="subunit">
    <text evidence="10">Monomer.</text>
</comment>
<keyword evidence="3 10" id="KW-0489">Methyltransferase</keyword>
<feature type="binding site" evidence="10">
    <location>
        <position position="410"/>
    </location>
    <ligand>
        <name>S-adenosyl-L-methionine</name>
        <dbReference type="ChEBI" id="CHEBI:59789"/>
    </ligand>
</feature>
<feature type="binding site" evidence="10">
    <location>
        <begin position="283"/>
        <end position="284"/>
    </location>
    <ligand>
        <name>S-adenosyl-L-methionine</name>
        <dbReference type="ChEBI" id="CHEBI:59789"/>
    </ligand>
</feature>
<dbReference type="EMBL" id="JABELV010000016">
    <property type="protein sequence ID" value="KAG7567051.1"/>
    <property type="molecule type" value="Genomic_DNA"/>
</dbReference>
<dbReference type="Gene3D" id="3.30.300.110">
    <property type="entry name" value="Met-10+ protein-like domains"/>
    <property type="match status" value="1"/>
</dbReference>
<dbReference type="Gene3D" id="3.40.50.150">
    <property type="entry name" value="Vaccinia Virus protein VP39"/>
    <property type="match status" value="1"/>
</dbReference>
<comment type="catalytic activity">
    <reaction evidence="9 10">
        <text>guanosine(37) in tRNA + S-adenosyl-L-methionine = N(1)-methylguanosine(37) in tRNA + S-adenosyl-L-homocysteine + H(+)</text>
        <dbReference type="Rhea" id="RHEA:36899"/>
        <dbReference type="Rhea" id="RHEA-COMP:10145"/>
        <dbReference type="Rhea" id="RHEA-COMP:10147"/>
        <dbReference type="ChEBI" id="CHEBI:15378"/>
        <dbReference type="ChEBI" id="CHEBI:57856"/>
        <dbReference type="ChEBI" id="CHEBI:59789"/>
        <dbReference type="ChEBI" id="CHEBI:73542"/>
        <dbReference type="ChEBI" id="CHEBI:74269"/>
        <dbReference type="EC" id="2.1.1.228"/>
    </reaction>
</comment>
<dbReference type="PROSITE" id="PS51684">
    <property type="entry name" value="SAM_MT_TRM5_TYW2"/>
    <property type="match status" value="1"/>
</dbReference>
<evidence type="ECO:0000256" key="11">
    <source>
        <dbReference type="SAM" id="MobiDB-lite"/>
    </source>
</evidence>
<evidence type="ECO:0000313" key="13">
    <source>
        <dbReference type="EMBL" id="KAG7567051.1"/>
    </source>
</evidence>
<keyword evidence="4 10" id="KW-0808">Transferase</keyword>
<evidence type="ECO:0000256" key="8">
    <source>
        <dbReference type="ARBA" id="ARBA00023242"/>
    </source>
</evidence>
<evidence type="ECO:0000256" key="9">
    <source>
        <dbReference type="ARBA" id="ARBA00047783"/>
    </source>
</evidence>
<organism evidence="13 14">
    <name type="scientific">Filobasidium floriforme</name>
    <dbReference type="NCBI Taxonomy" id="5210"/>
    <lineage>
        <taxon>Eukaryota</taxon>
        <taxon>Fungi</taxon>
        <taxon>Dikarya</taxon>
        <taxon>Basidiomycota</taxon>
        <taxon>Agaricomycotina</taxon>
        <taxon>Tremellomycetes</taxon>
        <taxon>Filobasidiales</taxon>
        <taxon>Filobasidiaceae</taxon>
        <taxon>Filobasidium</taxon>
    </lineage>
</organism>
<evidence type="ECO:0000256" key="1">
    <source>
        <dbReference type="ARBA" id="ARBA00009775"/>
    </source>
</evidence>
<dbReference type="AlphaFoldDB" id="A0A8K0JR39"/>
<accession>A0A8K0JR39</accession>
<dbReference type="GO" id="GO:0005634">
    <property type="term" value="C:nucleus"/>
    <property type="evidence" value="ECO:0007669"/>
    <property type="project" value="UniProtKB-SubCell"/>
</dbReference>
<evidence type="ECO:0000259" key="12">
    <source>
        <dbReference type="PROSITE" id="PS51684"/>
    </source>
</evidence>
<keyword evidence="2 10" id="KW-0963">Cytoplasm</keyword>
<dbReference type="GO" id="GO:0070901">
    <property type="term" value="P:mitochondrial tRNA methylation"/>
    <property type="evidence" value="ECO:0007669"/>
    <property type="project" value="UniProtKB-ARBA"/>
</dbReference>
<dbReference type="FunFam" id="3.30.300.110:FF:000001">
    <property type="entry name" value="tRNA (guanine(37)-N1)-methyltransferase"/>
    <property type="match status" value="1"/>
</dbReference>
<comment type="function">
    <text evidence="10">Specifically methylates the N1 position of guanosine-37 in various cytoplasmic and mitochondrial tRNAs. Methylation is not dependent on the nature of the nucleoside 5' of the target nucleoside. This is the first step in the biosynthesis of wybutosine (yW), a modified base adjacent to the anticodon of tRNAs and required for accurate decoding.</text>
</comment>
<protein>
    <recommendedName>
        <fullName evidence="10">tRNA (guanine(37)-N1)-methyltransferase</fullName>
        <ecNumber evidence="10">2.1.1.228</ecNumber>
    </recommendedName>
    <alternativeName>
        <fullName evidence="10">M1G-methyltransferase</fullName>
    </alternativeName>
    <alternativeName>
        <fullName evidence="10">tRNA [GM37] methyltransferase</fullName>
    </alternativeName>
    <alternativeName>
        <fullName evidence="10">tRNA methyltransferase 5</fullName>
    </alternativeName>
</protein>